<dbReference type="GO" id="GO:0006384">
    <property type="term" value="P:transcription initiation at RNA polymerase III promoter"/>
    <property type="evidence" value="ECO:0007669"/>
    <property type="project" value="InterPro"/>
</dbReference>
<organism evidence="8 9">
    <name type="scientific">Umbelopsis ramanniana AG</name>
    <dbReference type="NCBI Taxonomy" id="1314678"/>
    <lineage>
        <taxon>Eukaryota</taxon>
        <taxon>Fungi</taxon>
        <taxon>Fungi incertae sedis</taxon>
        <taxon>Mucoromycota</taxon>
        <taxon>Mucoromycotina</taxon>
        <taxon>Umbelopsidomycetes</taxon>
        <taxon>Umbelopsidales</taxon>
        <taxon>Umbelopsidaceae</taxon>
        <taxon>Umbelopsis</taxon>
    </lineage>
</organism>
<feature type="compositionally biased region" description="Basic and acidic residues" evidence="6">
    <location>
        <begin position="204"/>
        <end position="227"/>
    </location>
</feature>
<evidence type="ECO:0000313" key="8">
    <source>
        <dbReference type="EMBL" id="KAI8580066.1"/>
    </source>
</evidence>
<feature type="region of interest" description="Disordered" evidence="6">
    <location>
        <begin position="204"/>
        <end position="231"/>
    </location>
</feature>
<feature type="region of interest" description="Disordered" evidence="6">
    <location>
        <begin position="447"/>
        <end position="514"/>
    </location>
</feature>
<dbReference type="PROSITE" id="PS50090">
    <property type="entry name" value="MYB_LIKE"/>
    <property type="match status" value="1"/>
</dbReference>
<evidence type="ECO:0000256" key="5">
    <source>
        <dbReference type="ARBA" id="ARBA00023242"/>
    </source>
</evidence>
<dbReference type="Pfam" id="PF20222">
    <property type="entry name" value="DUF6581"/>
    <property type="match status" value="1"/>
</dbReference>
<feature type="domain" description="Myb-like" evidence="7">
    <location>
        <begin position="1157"/>
        <end position="1207"/>
    </location>
</feature>
<keyword evidence="9" id="KW-1185">Reference proteome</keyword>
<accession>A0AAD5HEX0</accession>
<evidence type="ECO:0000256" key="1">
    <source>
        <dbReference type="ARBA" id="ARBA00004123"/>
    </source>
</evidence>
<dbReference type="GO" id="GO:0003677">
    <property type="term" value="F:DNA binding"/>
    <property type="evidence" value="ECO:0007669"/>
    <property type="project" value="UniProtKB-KW"/>
</dbReference>
<proteinExistence type="predicted"/>
<dbReference type="GO" id="GO:0042791">
    <property type="term" value="P:5S class rRNA transcription by RNA polymerase III"/>
    <property type="evidence" value="ECO:0007669"/>
    <property type="project" value="TreeGrafter"/>
</dbReference>
<feature type="region of interest" description="Disordered" evidence="6">
    <location>
        <begin position="727"/>
        <end position="772"/>
    </location>
</feature>
<comment type="caution">
    <text evidence="8">The sequence shown here is derived from an EMBL/GenBank/DDBJ whole genome shotgun (WGS) entry which is preliminary data.</text>
</comment>
<keyword evidence="5" id="KW-0539">Nucleus</keyword>
<feature type="compositionally biased region" description="Basic and acidic residues" evidence="6">
    <location>
        <begin position="984"/>
        <end position="993"/>
    </location>
</feature>
<name>A0AAD5HEX0_UMBRA</name>
<feature type="compositionally biased region" description="Polar residues" evidence="6">
    <location>
        <begin position="539"/>
        <end position="552"/>
    </location>
</feature>
<dbReference type="Pfam" id="PF24101">
    <property type="entry name" value="WHD_GTF3C1"/>
    <property type="match status" value="1"/>
</dbReference>
<feature type="region of interest" description="Disordered" evidence="6">
    <location>
        <begin position="597"/>
        <end position="619"/>
    </location>
</feature>
<evidence type="ECO:0000256" key="6">
    <source>
        <dbReference type="SAM" id="MobiDB-lite"/>
    </source>
</evidence>
<dbReference type="InterPro" id="IPR046488">
    <property type="entry name" value="Sfc3/Tfc3_C"/>
</dbReference>
<feature type="region of interest" description="Disordered" evidence="6">
    <location>
        <begin position="539"/>
        <end position="565"/>
    </location>
</feature>
<keyword evidence="3" id="KW-0238">DNA-binding</keyword>
<dbReference type="GO" id="GO:0000127">
    <property type="term" value="C:transcription factor TFIIIC complex"/>
    <property type="evidence" value="ECO:0007669"/>
    <property type="project" value="InterPro"/>
</dbReference>
<sequence length="1339" mass="151584">MLDDLLVALLEELALEGSKGASLSRVWSLVGSIISKKTAVKFSRHLGKDIEPTVDESYQRFLWPYIVSYPGIEFSAVIANDNPTLLKMEPEEYKEYDTASSRKDLLLTAKAQLRLRMLLAPLPVGSTVKDSLYSVLEMIGFSRENGITQADLGIALGLDSRMVFSMTKRLVDYDLIIKKPAVSKGNYTALCLLKRFEGSKSDTRYEPVTELEKGTENGHVKTSKSDSESLDDNVSYRSDVVTSKVIQLLQNKSDRTMTLQDLTDKLGFSHANVKSKRWFMRYISKLCDEKVLEKVDSPNQSGNTPPRSVHLLKADHQVTGPVANPSILVTEKGIPTGEIEDVPLQYCIYKHIEASGVQGVTSNDLQNLMPTAPAPILSTALSSLHKGSAPLTMKHLSCFAVIERQGREQRHRFYTAANWKKLRNDQANGDNFDDGAVSQDELVAEEINEMSDTKQGRKASHAKRKRWDDEQPSKSTDELSDIPLKRPKKSRVKTAAFAKTQKKSRSIKKNTADNDVQMFDEDEFGYGAIEDNAMNQSKEGSLAPTVSHNANASHEPPPEKNDFGEVDNQLLSKYNQVQETAVSSVKDIHQYTTAKTNDIVTKTPTKKSSRPKPSKPSVQNVTLERRMDVLHNILNSDKVREVDYTLVDDFSKEDAIGQDVQYTVDRRTLTKIAQGLEKEGKARIIKVSIPLLNGMVVNKSLLLHGSVNPSDDVVSKFIEGIREQNALVGRSRPTEPTKPSLETERIGASDKGSTQVTGQESNPTSSQTSEVMVSCEKKENQNPNGQTHWRITAKYYGWIPAIMLRLRILHRHMMKMAIQEWAQQESSEEKRPCKIAIAKIITKMPLKTFLNVIGVHKRIPRLDSFLLTEGSNEIVINDLPDGLRSQLFEGHYRFRKYLRVSLETLSLLKLVNFTECKGKGSRTPADCELLTVVPLCDYREVGHPVVRHMKMTTLSNQTEYWKELQFLNTGTTHNNFRSKASSRHRADSQDTQKKSYVPMELSSITSVSSWFMKFDLDSHTREVLEGHVDRENKKTPLQNHRLCLQIANECNISVQTVRDYFRSIESANKRSERKRKEKAAKAQGTDARSVTVRKLLDTAVPQNEASFKPHVITTGIQGWAFNRGKAKRYSKAVEKVFEGEDSVNLEDLTKYAKSYTSWTPQEVELLIYSYSILRYRSRHVKFLWGAMTRVLPNRTSEICRHQMTKILKREGQKEAIDKLVELWGTIYERYVRNGTLADDNPFEMIDFDLAGQLNIFLQELQRKEDAKYTFDIPSNIEDIPAALDSQDLTMKVKRIKTISDFADKIISMHDRQRLLLKDPLNVAIGQKKQLRPLRPCISV</sequence>
<dbReference type="GeneID" id="75914075"/>
<evidence type="ECO:0000313" key="9">
    <source>
        <dbReference type="Proteomes" id="UP001206595"/>
    </source>
</evidence>
<dbReference type="Proteomes" id="UP001206595">
    <property type="component" value="Unassembled WGS sequence"/>
</dbReference>
<evidence type="ECO:0000256" key="3">
    <source>
        <dbReference type="ARBA" id="ARBA00023125"/>
    </source>
</evidence>
<dbReference type="EMBL" id="MU620915">
    <property type="protein sequence ID" value="KAI8580066.1"/>
    <property type="molecule type" value="Genomic_DNA"/>
</dbReference>
<reference evidence="8" key="1">
    <citation type="submission" date="2021-06" db="EMBL/GenBank/DDBJ databases">
        <authorList>
            <consortium name="DOE Joint Genome Institute"/>
            <person name="Mondo S.J."/>
            <person name="Amses K.R."/>
            <person name="Simmons D.R."/>
            <person name="Longcore J.E."/>
            <person name="Seto K."/>
            <person name="Alves G.H."/>
            <person name="Bonds A.E."/>
            <person name="Quandt C.A."/>
            <person name="Davis W.J."/>
            <person name="Chang Y."/>
            <person name="Letcher P.M."/>
            <person name="Powell M.J."/>
            <person name="Kuo A."/>
            <person name="Labutti K."/>
            <person name="Pangilinan J."/>
            <person name="Andreopoulos W."/>
            <person name="Tritt A."/>
            <person name="Riley R."/>
            <person name="Hundley H."/>
            <person name="Johnson J."/>
            <person name="Lipzen A."/>
            <person name="Barry K."/>
            <person name="Berbee M.L."/>
            <person name="Buchler N.E."/>
            <person name="Grigoriev I.V."/>
            <person name="Spatafora J.W."/>
            <person name="Stajich J.E."/>
            <person name="James T.Y."/>
        </authorList>
    </citation>
    <scope>NUCLEOTIDE SEQUENCE</scope>
    <source>
        <strain evidence="8">AG</strain>
    </source>
</reference>
<reference evidence="8" key="2">
    <citation type="journal article" date="2022" name="Proc. Natl. Acad. Sci. U.S.A.">
        <title>Diploid-dominant life cycles characterize the early evolution of Fungi.</title>
        <authorList>
            <person name="Amses K.R."/>
            <person name="Simmons D.R."/>
            <person name="Longcore J.E."/>
            <person name="Mondo S.J."/>
            <person name="Seto K."/>
            <person name="Jeronimo G.H."/>
            <person name="Bonds A.E."/>
            <person name="Quandt C.A."/>
            <person name="Davis W.J."/>
            <person name="Chang Y."/>
            <person name="Federici B.A."/>
            <person name="Kuo A."/>
            <person name="LaButti K."/>
            <person name="Pangilinan J."/>
            <person name="Andreopoulos W."/>
            <person name="Tritt A."/>
            <person name="Riley R."/>
            <person name="Hundley H."/>
            <person name="Johnson J."/>
            <person name="Lipzen A."/>
            <person name="Barry K."/>
            <person name="Lang B.F."/>
            <person name="Cuomo C.A."/>
            <person name="Buchler N.E."/>
            <person name="Grigoriev I.V."/>
            <person name="Spatafora J.W."/>
            <person name="Stajich J.E."/>
            <person name="James T.Y."/>
        </authorList>
    </citation>
    <scope>NUCLEOTIDE SEQUENCE</scope>
    <source>
        <strain evidence="8">AG</strain>
    </source>
</reference>
<dbReference type="InterPro" id="IPR007309">
    <property type="entry name" value="TFIIIC_Bblock-bd"/>
</dbReference>
<dbReference type="CDD" id="cd00167">
    <property type="entry name" value="SANT"/>
    <property type="match status" value="1"/>
</dbReference>
<feature type="compositionally biased region" description="Polar residues" evidence="6">
    <location>
        <begin position="751"/>
        <end position="771"/>
    </location>
</feature>
<dbReference type="InterPro" id="IPR056467">
    <property type="entry name" value="eWH_GTF3C1"/>
</dbReference>
<gene>
    <name evidence="8" type="ORF">K450DRAFT_239223</name>
</gene>
<protein>
    <recommendedName>
        <fullName evidence="7">Myb-like domain-containing protein</fullName>
    </recommendedName>
</protein>
<keyword evidence="4" id="KW-0804">Transcription</keyword>
<keyword evidence="2" id="KW-0597">Phosphoprotein</keyword>
<evidence type="ECO:0000256" key="4">
    <source>
        <dbReference type="ARBA" id="ARBA00023163"/>
    </source>
</evidence>
<dbReference type="PANTHER" id="PTHR15180:SF1">
    <property type="entry name" value="GENERAL TRANSCRIPTION FACTOR 3C POLYPEPTIDE 1"/>
    <property type="match status" value="1"/>
</dbReference>
<evidence type="ECO:0000259" key="7">
    <source>
        <dbReference type="PROSITE" id="PS50090"/>
    </source>
</evidence>
<evidence type="ECO:0000256" key="2">
    <source>
        <dbReference type="ARBA" id="ARBA00022553"/>
    </source>
</evidence>
<dbReference type="Pfam" id="PF04182">
    <property type="entry name" value="B-block_TFIIIC"/>
    <property type="match status" value="1"/>
</dbReference>
<feature type="compositionally biased region" description="Basic residues" evidence="6">
    <location>
        <begin position="456"/>
        <end position="465"/>
    </location>
</feature>
<dbReference type="InterPro" id="IPR044210">
    <property type="entry name" value="Tfc3-like"/>
</dbReference>
<feature type="compositionally biased region" description="Basic and acidic residues" evidence="6">
    <location>
        <begin position="466"/>
        <end position="477"/>
    </location>
</feature>
<dbReference type="GO" id="GO:0005634">
    <property type="term" value="C:nucleus"/>
    <property type="evidence" value="ECO:0007669"/>
    <property type="project" value="UniProtKB-SubCell"/>
</dbReference>
<feature type="region of interest" description="Disordered" evidence="6">
    <location>
        <begin position="975"/>
        <end position="994"/>
    </location>
</feature>
<dbReference type="PANTHER" id="PTHR15180">
    <property type="entry name" value="GENERAL TRANSCRIPTION FACTOR 3C POLYPEPTIDE 1"/>
    <property type="match status" value="1"/>
</dbReference>
<feature type="compositionally biased region" description="Basic residues" evidence="6">
    <location>
        <begin position="604"/>
        <end position="613"/>
    </location>
</feature>
<dbReference type="RefSeq" id="XP_051445070.1">
    <property type="nucleotide sequence ID" value="XM_051588730.1"/>
</dbReference>
<dbReference type="InterPro" id="IPR001005">
    <property type="entry name" value="SANT/Myb"/>
</dbReference>
<comment type="subcellular location">
    <subcellularLocation>
        <location evidence="1">Nucleus</location>
    </subcellularLocation>
</comment>